<proteinExistence type="predicted"/>
<dbReference type="InParanoid" id="A0A7M7M2G2"/>
<evidence type="ECO:0000313" key="1">
    <source>
        <dbReference type="EnsemblMetazoa" id="XP_016843154"/>
    </source>
</evidence>
<dbReference type="RefSeq" id="XP_016843154.1">
    <property type="nucleotide sequence ID" value="XM_016987665.3"/>
</dbReference>
<protein>
    <submittedName>
        <fullName evidence="1">Uncharacterized protein</fullName>
    </submittedName>
</protein>
<dbReference type="Proteomes" id="UP000002358">
    <property type="component" value="Unassembled WGS sequence"/>
</dbReference>
<keyword evidence="2" id="KW-1185">Reference proteome</keyword>
<reference evidence="1" key="1">
    <citation type="submission" date="2021-01" db="UniProtKB">
        <authorList>
            <consortium name="EnsemblMetazoa"/>
        </authorList>
    </citation>
    <scope>IDENTIFICATION</scope>
</reference>
<organism evidence="1 2">
    <name type="scientific">Nasonia vitripennis</name>
    <name type="common">Parasitic wasp</name>
    <dbReference type="NCBI Taxonomy" id="7425"/>
    <lineage>
        <taxon>Eukaryota</taxon>
        <taxon>Metazoa</taxon>
        <taxon>Ecdysozoa</taxon>
        <taxon>Arthropoda</taxon>
        <taxon>Hexapoda</taxon>
        <taxon>Insecta</taxon>
        <taxon>Pterygota</taxon>
        <taxon>Neoptera</taxon>
        <taxon>Endopterygota</taxon>
        <taxon>Hymenoptera</taxon>
        <taxon>Apocrita</taxon>
        <taxon>Proctotrupomorpha</taxon>
        <taxon>Chalcidoidea</taxon>
        <taxon>Pteromalidae</taxon>
        <taxon>Pteromalinae</taxon>
        <taxon>Nasonia</taxon>
    </lineage>
</organism>
<name>A0A7M7M2G2_NASVI</name>
<dbReference type="GeneID" id="103316037"/>
<dbReference type="EnsemblMetazoa" id="XM_016987665">
    <property type="protein sequence ID" value="XP_016843154"/>
    <property type="gene ID" value="LOC103316037"/>
</dbReference>
<dbReference type="AlphaFoldDB" id="A0A7M7M2G2"/>
<dbReference type="KEGG" id="nvi:103316037"/>
<sequence length="109" mass="12949">MLQTEKPNVFLREIIMKLWTARDLANRALDLKKVHINIPNRSPVKRIQLSLLRLLISIFNDFLERQRGYSPEEKAKMLRGSTYILSQKIRDLRSQERGKSAARKRVRYN</sequence>
<dbReference type="SMR" id="A0A7M7M2G2"/>
<evidence type="ECO:0000313" key="2">
    <source>
        <dbReference type="Proteomes" id="UP000002358"/>
    </source>
</evidence>
<accession>A0A7M7M2G2</accession>